<dbReference type="SUPFAM" id="SSF69765">
    <property type="entry name" value="IpsF-like"/>
    <property type="match status" value="1"/>
</dbReference>
<feature type="site" description="Transition state stabilizer" evidence="10">
    <location>
        <position position="355"/>
    </location>
</feature>
<dbReference type="PANTHER" id="PTHR43181">
    <property type="entry name" value="2-C-METHYL-D-ERYTHRITOL 2,4-CYCLODIPHOSPHATE SYNTHASE, CHLOROPLASTIC"/>
    <property type="match status" value="1"/>
</dbReference>
<evidence type="ECO:0000256" key="5">
    <source>
        <dbReference type="ARBA" id="ARBA00022695"/>
    </source>
</evidence>
<dbReference type="InterPro" id="IPR026596">
    <property type="entry name" value="IspD/F"/>
</dbReference>
<dbReference type="CDD" id="cd00554">
    <property type="entry name" value="MECDP_synthase"/>
    <property type="match status" value="1"/>
</dbReference>
<feature type="domain" description="2-C-methyl-D-erythritol 2,4-cyclodiphosphate synthase" evidence="11">
    <location>
        <begin position="224"/>
        <end position="376"/>
    </location>
</feature>
<comment type="cofactor">
    <cofactor evidence="10">
        <name>a divalent metal cation</name>
        <dbReference type="ChEBI" id="CHEBI:60240"/>
    </cofactor>
</comment>
<evidence type="ECO:0000256" key="7">
    <source>
        <dbReference type="ARBA" id="ARBA00023229"/>
    </source>
</evidence>
<dbReference type="EC" id="2.7.7.60" evidence="10"/>
<comment type="catalytic activity">
    <reaction evidence="1 10">
        <text>2-C-methyl-D-erythritol 4-phosphate + CTP + H(+) = 4-CDP-2-C-methyl-D-erythritol + diphosphate</text>
        <dbReference type="Rhea" id="RHEA:13429"/>
        <dbReference type="ChEBI" id="CHEBI:15378"/>
        <dbReference type="ChEBI" id="CHEBI:33019"/>
        <dbReference type="ChEBI" id="CHEBI:37563"/>
        <dbReference type="ChEBI" id="CHEBI:57823"/>
        <dbReference type="ChEBI" id="CHEBI:58262"/>
        <dbReference type="EC" id="2.7.7.60"/>
    </reaction>
</comment>
<protein>
    <recommendedName>
        <fullName evidence="10">Bifunctional enzyme IspD/IspF</fullName>
    </recommendedName>
    <domain>
        <recommendedName>
            <fullName evidence="10">2-C-methyl-D-erythritol 4-phosphate cytidylyltransferase</fullName>
            <ecNumber evidence="10">2.7.7.60</ecNumber>
        </recommendedName>
        <alternativeName>
            <fullName evidence="10">4-diphosphocytidyl-2C-methyl-D-erythritol synthase</fullName>
        </alternativeName>
        <alternativeName>
            <fullName evidence="10">MEP cytidylyltransferase</fullName>
            <shortName evidence="10">MCT</shortName>
        </alternativeName>
    </domain>
    <domain>
        <recommendedName>
            <fullName evidence="10">2-C-methyl-D-erythritol 2,4-cyclodiphosphate synthase</fullName>
            <shortName evidence="10">MECDP-synthase</shortName>
            <shortName evidence="10">MECPP-synthase</shortName>
            <shortName evidence="10">MECPS</shortName>
            <ecNumber evidence="10">4.6.1.12</ecNumber>
        </recommendedName>
    </domain>
</protein>
<comment type="catalytic activity">
    <reaction evidence="10">
        <text>4-CDP-2-C-methyl-D-erythritol 2-phosphate = 2-C-methyl-D-erythritol 2,4-cyclic diphosphate + CMP</text>
        <dbReference type="Rhea" id="RHEA:23864"/>
        <dbReference type="ChEBI" id="CHEBI:57919"/>
        <dbReference type="ChEBI" id="CHEBI:58483"/>
        <dbReference type="ChEBI" id="CHEBI:60377"/>
        <dbReference type="EC" id="4.6.1.12"/>
    </reaction>
</comment>
<comment type="caution">
    <text evidence="12">The sequence shown here is derived from an EMBL/GenBank/DDBJ whole genome shotgun (WGS) entry which is preliminary data.</text>
</comment>
<feature type="binding site" evidence="10">
    <location>
        <begin position="283"/>
        <end position="287"/>
    </location>
    <ligand>
        <name>4-CDP-2-C-methyl-D-erythritol 2-phosphate</name>
        <dbReference type="ChEBI" id="CHEBI:57919"/>
    </ligand>
</feature>
<feature type="region of interest" description="2-C-methyl-D-erythritol 4-phosphate cytidylyltransferase" evidence="10">
    <location>
        <begin position="1"/>
        <end position="223"/>
    </location>
</feature>
<keyword evidence="5 10" id="KW-0548">Nucleotidyltransferase</keyword>
<dbReference type="GO" id="GO:0019288">
    <property type="term" value="P:isopentenyl diphosphate biosynthetic process, methylerythritol 4-phosphate pathway"/>
    <property type="evidence" value="ECO:0007669"/>
    <property type="project" value="UniProtKB-UniRule"/>
</dbReference>
<comment type="similarity">
    <text evidence="10">In the N-terminal section; belongs to the IspD/TarI cytidylyltransferase family. IspD subfamily.</text>
</comment>
<dbReference type="SUPFAM" id="SSF53448">
    <property type="entry name" value="Nucleotide-diphospho-sugar transferases"/>
    <property type="match status" value="1"/>
</dbReference>
<dbReference type="GO" id="GO:0008685">
    <property type="term" value="F:2-C-methyl-D-erythritol 2,4-cyclodiphosphate synthase activity"/>
    <property type="evidence" value="ECO:0007669"/>
    <property type="project" value="UniProtKB-UniRule"/>
</dbReference>
<feature type="site" description="Transition state stabilizer" evidence="10">
    <location>
        <position position="256"/>
    </location>
</feature>
<dbReference type="InterPro" id="IPR018294">
    <property type="entry name" value="ISPD_synthase_CS"/>
</dbReference>
<gene>
    <name evidence="12" type="primary">ispD</name>
    <name evidence="10" type="synonym">ispDF</name>
    <name evidence="12" type="ORF">IAB94_00820</name>
</gene>
<comment type="caution">
    <text evidence="10">Lacks conserved residue(s) required for the propagation of feature annotation.</text>
</comment>
<reference evidence="12" key="2">
    <citation type="journal article" date="2021" name="PeerJ">
        <title>Extensive microbial diversity within the chicken gut microbiome revealed by metagenomics and culture.</title>
        <authorList>
            <person name="Gilroy R."/>
            <person name="Ravi A."/>
            <person name="Getino M."/>
            <person name="Pursley I."/>
            <person name="Horton D.L."/>
            <person name="Alikhan N.F."/>
            <person name="Baker D."/>
            <person name="Gharbi K."/>
            <person name="Hall N."/>
            <person name="Watson M."/>
            <person name="Adriaenssens E.M."/>
            <person name="Foster-Nyarko E."/>
            <person name="Jarju S."/>
            <person name="Secka A."/>
            <person name="Antonio M."/>
            <person name="Oren A."/>
            <person name="Chaudhuri R.R."/>
            <person name="La Ragione R."/>
            <person name="Hildebrand F."/>
            <person name="Pallen M.J."/>
        </authorList>
    </citation>
    <scope>NUCLEOTIDE SEQUENCE</scope>
    <source>
        <strain evidence="12">ChiW16-3235</strain>
    </source>
</reference>
<evidence type="ECO:0000256" key="8">
    <source>
        <dbReference type="ARBA" id="ARBA00023239"/>
    </source>
</evidence>
<feature type="binding site" evidence="10">
    <location>
        <begin position="256"/>
        <end position="257"/>
    </location>
    <ligand>
        <name>4-CDP-2-C-methyl-D-erythritol 2-phosphate</name>
        <dbReference type="ChEBI" id="CHEBI:57919"/>
    </ligand>
</feature>
<keyword evidence="6 10" id="KW-0479">Metal-binding</keyword>
<dbReference type="InterPro" id="IPR001228">
    <property type="entry name" value="IspD"/>
</dbReference>
<dbReference type="AlphaFoldDB" id="A0A9D1E5H7"/>
<evidence type="ECO:0000256" key="9">
    <source>
        <dbReference type="ARBA" id="ARBA00023268"/>
    </source>
</evidence>
<comment type="similarity">
    <text evidence="10">In the C-terminal section; belongs to the IspF family.</text>
</comment>
<organism evidence="12 13">
    <name type="scientific">Candidatus Coproplasma avicola</name>
    <dbReference type="NCBI Taxonomy" id="2840744"/>
    <lineage>
        <taxon>Bacteria</taxon>
        <taxon>Bacillati</taxon>
        <taxon>Bacillota</taxon>
        <taxon>Clostridia</taxon>
        <taxon>Eubacteriales</taxon>
        <taxon>Candidatus Coproplasma</taxon>
    </lineage>
</organism>
<dbReference type="EC" id="4.6.1.12" evidence="10"/>
<feature type="region of interest" description="2-C-methyl-D-erythritol 2,4-cyclodiphosphate synthase" evidence="10">
    <location>
        <begin position="223"/>
        <end position="380"/>
    </location>
</feature>
<dbReference type="GO" id="GO:0016114">
    <property type="term" value="P:terpenoid biosynthetic process"/>
    <property type="evidence" value="ECO:0007669"/>
    <property type="project" value="InterPro"/>
</dbReference>
<feature type="site" description="Transition state stabilizer" evidence="10">
    <location>
        <position position="22"/>
    </location>
</feature>
<proteinExistence type="inferred from homology"/>
<comment type="pathway">
    <text evidence="2 10">Isoprenoid biosynthesis; isopentenyl diphosphate biosynthesis via DXP pathway; isopentenyl diphosphate from 1-deoxy-D-xylulose 5-phosphate: step 2/6.</text>
</comment>
<dbReference type="HAMAP" id="MF_01520">
    <property type="entry name" value="IspDF"/>
    <property type="match status" value="1"/>
</dbReference>
<evidence type="ECO:0000313" key="13">
    <source>
        <dbReference type="Proteomes" id="UP000823913"/>
    </source>
</evidence>
<evidence type="ECO:0000256" key="2">
    <source>
        <dbReference type="ARBA" id="ARBA00004787"/>
    </source>
</evidence>
<dbReference type="InterPro" id="IPR036571">
    <property type="entry name" value="MECDP_synthase_sf"/>
</dbReference>
<dbReference type="HAMAP" id="MF_00107">
    <property type="entry name" value="IspF"/>
    <property type="match status" value="1"/>
</dbReference>
<reference evidence="12" key="1">
    <citation type="submission" date="2020-10" db="EMBL/GenBank/DDBJ databases">
        <authorList>
            <person name="Gilroy R."/>
        </authorList>
    </citation>
    <scope>NUCLEOTIDE SEQUENCE</scope>
    <source>
        <strain evidence="12">ChiW16-3235</strain>
    </source>
</reference>
<feature type="binding site" evidence="10">
    <location>
        <position position="361"/>
    </location>
    <ligand>
        <name>4-CDP-2-C-methyl-D-erythritol 2-phosphate</name>
        <dbReference type="ChEBI" id="CHEBI:57919"/>
    </ligand>
</feature>
<dbReference type="InterPro" id="IPR003526">
    <property type="entry name" value="MECDP_synthase"/>
</dbReference>
<evidence type="ECO:0000259" key="11">
    <source>
        <dbReference type="Pfam" id="PF02542"/>
    </source>
</evidence>
<dbReference type="Pfam" id="PF01128">
    <property type="entry name" value="IspD"/>
    <property type="match status" value="1"/>
</dbReference>
<dbReference type="Gene3D" id="3.30.1330.50">
    <property type="entry name" value="2-C-methyl-D-erythritol 2,4-cyclodiphosphate synthase"/>
    <property type="match status" value="1"/>
</dbReference>
<dbReference type="GO" id="GO:0046872">
    <property type="term" value="F:metal ion binding"/>
    <property type="evidence" value="ECO:0007669"/>
    <property type="project" value="UniProtKB-KW"/>
</dbReference>
<feature type="site" description="Positions MEP for the nucleophilic attack" evidence="10">
    <location>
        <position position="202"/>
    </location>
</feature>
<evidence type="ECO:0000256" key="4">
    <source>
        <dbReference type="ARBA" id="ARBA00022679"/>
    </source>
</evidence>
<dbReference type="Pfam" id="PF02542">
    <property type="entry name" value="YgbB"/>
    <property type="match status" value="1"/>
</dbReference>
<sequence length="380" mass="40215">MKVSAIICAAGKGERAGFSKNKLLAPLYGAPALFHTLQAFDIPTVDEVVVASSPADFEEISALCAPFCYKTVLGGATRTDSVYCALKECTGDIVLIHDGARPFVSRDIIEGCIASVKNNRSGICAVPVTDTIAVADGGRIREVPDRSSLFSIQTPQGFFREDIAVAYELAVNDGRTYTDDSAVFRQYVGEPALCAGSRDNVKLTFKSDFAREYPAMNAAVGQAIGIGADVHVFGKKQDFVTLCGVKVPHICGLIAHSDGDVPVHAAMDALLSAAGLKDIGHYFPDTDPAYGGADSMELLKKVAKLIRGEGFAPLNLSVTIRAEQPRLAPHIERMKDNLAKALCIPPERVGVSAGTCEKLGFVGQGLGIEASAAVLLERKA</sequence>
<comment type="similarity">
    <text evidence="3">Belongs to the IspD/TarI cytidylyltransferase family. IspD subfamily.</text>
</comment>
<dbReference type="PANTHER" id="PTHR43181:SF1">
    <property type="entry name" value="2-C-METHYL-D-ERYTHRITOL 2,4-CYCLODIPHOSPHATE SYNTHASE, CHLOROPLASTIC"/>
    <property type="match status" value="1"/>
</dbReference>
<feature type="site" description="Transition state stabilizer" evidence="10">
    <location>
        <position position="15"/>
    </location>
</feature>
<keyword evidence="7 10" id="KW-0414">Isoprene biosynthesis</keyword>
<comment type="pathway">
    <text evidence="10">Isoprenoid biosynthesis; isopentenyl diphosphate biosynthesis via DXP pathway; isopentenyl diphosphate from 1-deoxy-D-xylulose 5-phosphate: step 4/6.</text>
</comment>
<feature type="binding site" evidence="10">
    <location>
        <position position="231"/>
    </location>
    <ligand>
        <name>a divalent metal cation</name>
        <dbReference type="ChEBI" id="CHEBI:60240"/>
    </ligand>
</feature>
<dbReference type="GO" id="GO:0050518">
    <property type="term" value="F:2-C-methyl-D-erythritol 4-phosphate cytidylyltransferase activity"/>
    <property type="evidence" value="ECO:0007669"/>
    <property type="project" value="UniProtKB-UniRule"/>
</dbReference>
<dbReference type="InterPro" id="IPR034683">
    <property type="entry name" value="IspD/TarI"/>
</dbReference>
<name>A0A9D1E5H7_9FIRM</name>
<feature type="binding site" evidence="10">
    <location>
        <begin position="229"/>
        <end position="231"/>
    </location>
    <ligand>
        <name>4-CDP-2-C-methyl-D-erythritol 2-phosphate</name>
        <dbReference type="ChEBI" id="CHEBI:57919"/>
    </ligand>
</feature>
<feature type="binding site" evidence="10">
    <location>
        <position position="264"/>
    </location>
    <ligand>
        <name>a divalent metal cation</name>
        <dbReference type="ChEBI" id="CHEBI:60240"/>
    </ligand>
</feature>
<dbReference type="PROSITE" id="PS01295">
    <property type="entry name" value="ISPD"/>
    <property type="match status" value="1"/>
</dbReference>
<dbReference type="NCBIfam" id="TIGR00453">
    <property type="entry name" value="ispD"/>
    <property type="match status" value="1"/>
</dbReference>
<dbReference type="InterPro" id="IPR029044">
    <property type="entry name" value="Nucleotide-diphossugar_trans"/>
</dbReference>
<dbReference type="Proteomes" id="UP000823913">
    <property type="component" value="Unassembled WGS sequence"/>
</dbReference>
<dbReference type="NCBIfam" id="TIGR00151">
    <property type="entry name" value="ispF"/>
    <property type="match status" value="1"/>
</dbReference>
<dbReference type="EMBL" id="DVHK01000018">
    <property type="protein sequence ID" value="HIR66571.1"/>
    <property type="molecule type" value="Genomic_DNA"/>
</dbReference>
<feature type="site" description="Positions MEP for the nucleophilic attack" evidence="10">
    <location>
        <position position="146"/>
    </location>
</feature>
<evidence type="ECO:0000313" key="12">
    <source>
        <dbReference type="EMBL" id="HIR66571.1"/>
    </source>
</evidence>
<dbReference type="CDD" id="cd02516">
    <property type="entry name" value="CDP-ME_synthetase"/>
    <property type="match status" value="1"/>
</dbReference>
<evidence type="ECO:0000256" key="6">
    <source>
        <dbReference type="ARBA" id="ARBA00022723"/>
    </source>
</evidence>
<keyword evidence="4 10" id="KW-0808">Transferase</keyword>
<evidence type="ECO:0000256" key="3">
    <source>
        <dbReference type="ARBA" id="ARBA00009789"/>
    </source>
</evidence>
<feature type="binding site" evidence="10">
    <location>
        <position position="229"/>
    </location>
    <ligand>
        <name>a divalent metal cation</name>
        <dbReference type="ChEBI" id="CHEBI:60240"/>
    </ligand>
</feature>
<evidence type="ECO:0000256" key="10">
    <source>
        <dbReference type="HAMAP-Rule" id="MF_01520"/>
    </source>
</evidence>
<accession>A0A9D1E5H7</accession>
<evidence type="ECO:0000256" key="1">
    <source>
        <dbReference type="ARBA" id="ARBA00001282"/>
    </source>
</evidence>
<keyword evidence="8 10" id="KW-0456">Lyase</keyword>
<comment type="function">
    <text evidence="10">Bifunctional enzyme that catalyzes the formation of 4-diphosphocytidyl-2-C-methyl-D-erythritol from CTP and 2-C-methyl-D-erythritol 4-phosphate (MEP) (IspD), and catalyzes the conversion of 4-diphosphocytidyl-2-C-methyl-D-erythritol 2-phosphate (CDP-ME2P) to 2-C-methyl-D-erythritol 2,4-cyclodiphosphate (ME-CPP) with a corresponding release of cytidine 5-monophosphate (CMP) (IspF).</text>
</comment>
<keyword evidence="9 10" id="KW-0511">Multifunctional enzyme</keyword>
<dbReference type="Gene3D" id="3.90.550.10">
    <property type="entry name" value="Spore Coat Polysaccharide Biosynthesis Protein SpsA, Chain A"/>
    <property type="match status" value="1"/>
</dbReference>
<feature type="binding site" evidence="10">
    <location>
        <begin position="278"/>
        <end position="280"/>
    </location>
    <ligand>
        <name>4-CDP-2-C-methyl-D-erythritol 2-phosphate</name>
        <dbReference type="ChEBI" id="CHEBI:57919"/>
    </ligand>
</feature>